<protein>
    <recommendedName>
        <fullName evidence="1">glutathione-specific gamma-glutamylcyclotransferase</fullName>
        <ecNumber evidence="1">4.3.2.7</ecNumber>
    </recommendedName>
</protein>
<dbReference type="InterPro" id="IPR013024">
    <property type="entry name" value="GGCT-like"/>
</dbReference>
<proteinExistence type="predicted"/>
<evidence type="ECO:0000313" key="3">
    <source>
        <dbReference type="EMBL" id="ACE93007.1"/>
    </source>
</evidence>
<dbReference type="PANTHER" id="PTHR12192:SF2">
    <property type="entry name" value="GLUTATHIONE-SPECIFIC GAMMA-GLUTAMYLCYCLOTRANSFERASE 2"/>
    <property type="match status" value="1"/>
</dbReference>
<sequence>MFSNGESQCDSGLACDMDEFWVFGYGSLMWNPGFEFLERAEALVHGYRRSLCVRSFVHRGTRDNPGLVLGLDRGGACRGMAFRISPKNWDAVIDYLRARELVTNVYLERRVRLQFAGGRRAEAVTYVADRDHEQYAGTLDALAAARVVNEAEGQSGPNDAYVFNTLAHLKQMGIRDHWLEQVVNEVERLRAA</sequence>
<dbReference type="SUPFAM" id="SSF110857">
    <property type="entry name" value="Gamma-glutamyl cyclotransferase-like"/>
    <property type="match status" value="1"/>
</dbReference>
<dbReference type="InterPro" id="IPR006840">
    <property type="entry name" value="ChaC"/>
</dbReference>
<dbReference type="GO" id="GO:0061928">
    <property type="term" value="F:glutathione specific gamma-glutamylcyclotransferase activity"/>
    <property type="evidence" value="ECO:0007669"/>
    <property type="project" value="UniProtKB-EC"/>
</dbReference>
<evidence type="ECO:0000256" key="2">
    <source>
        <dbReference type="ARBA" id="ARBA00023239"/>
    </source>
</evidence>
<evidence type="ECO:0000256" key="1">
    <source>
        <dbReference type="ARBA" id="ARBA00012344"/>
    </source>
</evidence>
<dbReference type="Proteomes" id="UP000008817">
    <property type="component" value="Chromosome"/>
</dbReference>
<dbReference type="GO" id="GO:0006751">
    <property type="term" value="P:glutathione catabolic process"/>
    <property type="evidence" value="ECO:0007669"/>
    <property type="project" value="InterPro"/>
</dbReference>
<dbReference type="GO" id="GO:0005737">
    <property type="term" value="C:cytoplasm"/>
    <property type="evidence" value="ECO:0007669"/>
    <property type="project" value="TreeGrafter"/>
</dbReference>
<reference evidence="3 4" key="1">
    <citation type="submission" date="2008-04" db="EMBL/GenBank/DDBJ databases">
        <title>Genome diversity and DNA divergence of Rhizobium etli.</title>
        <authorList>
            <person name="Gonzalez V."/>
            <person name="Acosta J.L."/>
            <person name="Santamaria R.I."/>
            <person name="Bustos P."/>
            <person name="Hernandez-Gonzalez I.L."/>
            <person name="Fernandez J.L."/>
            <person name="Diaz R."/>
            <person name="Flores M."/>
            <person name="Mora J."/>
            <person name="Palacios R."/>
            <person name="Davila G."/>
        </authorList>
    </citation>
    <scope>NUCLEOTIDE SEQUENCE [LARGE SCALE GENOMIC DNA]</scope>
    <source>
        <strain evidence="3 4">CIAT 652</strain>
    </source>
</reference>
<name>B3PPD2_RHIE6</name>
<dbReference type="EC" id="4.3.2.7" evidence="1"/>
<dbReference type="Pfam" id="PF04752">
    <property type="entry name" value="ChaC"/>
    <property type="match status" value="1"/>
</dbReference>
<accession>B3PPD2</accession>
<dbReference type="AlphaFoldDB" id="B3PPD2"/>
<dbReference type="KEGG" id="rec:RHECIAT_CH0004077"/>
<dbReference type="EMBL" id="CP001074">
    <property type="protein sequence ID" value="ACE93007.1"/>
    <property type="molecule type" value="Genomic_DNA"/>
</dbReference>
<dbReference type="HOGENOM" id="CLU_070703_1_1_5"/>
<evidence type="ECO:0000313" key="4">
    <source>
        <dbReference type="Proteomes" id="UP000008817"/>
    </source>
</evidence>
<dbReference type="CDD" id="cd06661">
    <property type="entry name" value="GGCT_like"/>
    <property type="match status" value="1"/>
</dbReference>
<dbReference type="Gene3D" id="3.10.490.10">
    <property type="entry name" value="Gamma-glutamyl cyclotransferase-like"/>
    <property type="match status" value="1"/>
</dbReference>
<organism evidence="3 4">
    <name type="scientific">Rhizobium etli (strain CIAT 652)</name>
    <dbReference type="NCBI Taxonomy" id="491916"/>
    <lineage>
        <taxon>Bacteria</taxon>
        <taxon>Pseudomonadati</taxon>
        <taxon>Pseudomonadota</taxon>
        <taxon>Alphaproteobacteria</taxon>
        <taxon>Hyphomicrobiales</taxon>
        <taxon>Rhizobiaceae</taxon>
        <taxon>Rhizobium/Agrobacterium group</taxon>
        <taxon>Rhizobium</taxon>
    </lineage>
</organism>
<dbReference type="InterPro" id="IPR036568">
    <property type="entry name" value="GGCT-like_sf"/>
</dbReference>
<keyword evidence="2" id="KW-0456">Lyase</keyword>
<dbReference type="PANTHER" id="PTHR12192">
    <property type="entry name" value="CATION TRANSPORT PROTEIN CHAC-RELATED"/>
    <property type="match status" value="1"/>
</dbReference>
<dbReference type="eggNOG" id="COG3703">
    <property type="taxonomic scope" value="Bacteria"/>
</dbReference>
<gene>
    <name evidence="3" type="primary">chaC</name>
    <name evidence="3" type="ordered locus">RHECIAT_CH0004077</name>
</gene>